<dbReference type="PANTHER" id="PTHR43470">
    <property type="entry name" value="PHOSPHATE TRANSPORT SYSTEM PERMEASE PROTEIN PSTA-RELATED"/>
    <property type="match status" value="1"/>
</dbReference>
<evidence type="ECO:0000313" key="12">
    <source>
        <dbReference type="Proteomes" id="UP000028725"/>
    </source>
</evidence>
<dbReference type="GO" id="GO:0005886">
    <property type="term" value="C:plasma membrane"/>
    <property type="evidence" value="ECO:0007669"/>
    <property type="project" value="UniProtKB-SubCell"/>
</dbReference>
<dbReference type="PATRIC" id="fig|394096.3.peg.8035"/>
<keyword evidence="6 9" id="KW-0812">Transmembrane</keyword>
<keyword evidence="7 9" id="KW-1133">Transmembrane helix</keyword>
<dbReference type="InterPro" id="IPR000515">
    <property type="entry name" value="MetI-like"/>
</dbReference>
<feature type="transmembrane region" description="Helical" evidence="9">
    <location>
        <begin position="250"/>
        <end position="270"/>
    </location>
</feature>
<feature type="transmembrane region" description="Helical" evidence="9">
    <location>
        <begin position="12"/>
        <end position="33"/>
    </location>
</feature>
<feature type="domain" description="ABC transmembrane type-1" evidence="10">
    <location>
        <begin position="65"/>
        <end position="269"/>
    </location>
</feature>
<dbReference type="CDD" id="cd06261">
    <property type="entry name" value="TM_PBP2"/>
    <property type="match status" value="1"/>
</dbReference>
<feature type="transmembrane region" description="Helical" evidence="9">
    <location>
        <begin position="61"/>
        <end position="90"/>
    </location>
</feature>
<dbReference type="Gene3D" id="1.10.3720.10">
    <property type="entry name" value="MetI-like"/>
    <property type="match status" value="1"/>
</dbReference>
<evidence type="ECO:0000256" key="5">
    <source>
        <dbReference type="ARBA" id="ARBA00022475"/>
    </source>
</evidence>
<dbReference type="RefSeq" id="WP_083969161.1">
    <property type="nucleotide sequence ID" value="NZ_JMCB01000023.1"/>
</dbReference>
<evidence type="ECO:0000256" key="3">
    <source>
        <dbReference type="ARBA" id="ARBA00016864"/>
    </source>
</evidence>
<dbReference type="Pfam" id="PF00528">
    <property type="entry name" value="BPD_transp_1"/>
    <property type="match status" value="1"/>
</dbReference>
<sequence>MRERVPRGADRLAMVGFWAAALLVATLFAWLVGDVLQHGFAHLSLDFLTANPEDAGREGGIAPVIVSTLIIVAICMTVTVPLGLGTALLLAEFLPASSGQGRFVRRSLDVLAGVPSVVFGLFGNALFCQRLGLGFSLLSGGLTLACMVLPYFTRTAEEGLRAVPQDYRTAAAALGLSRTGTIAHVLIPSAMPGLVAGFILAVTRSLAETAALIFTSGYVARMPESLFESGRTLSVHIYDLAMNVSGGDGMAYSSALVLMVLLIVLNRSAMWVSRRWSMKRVVAS</sequence>
<name>A0A085W3D2_9BACT</name>
<dbReference type="InterPro" id="IPR005672">
    <property type="entry name" value="Phosphate_PstA"/>
</dbReference>
<evidence type="ECO:0000256" key="6">
    <source>
        <dbReference type="ARBA" id="ARBA00022692"/>
    </source>
</evidence>
<dbReference type="OrthoDB" id="9807065at2"/>
<evidence type="ECO:0000256" key="1">
    <source>
        <dbReference type="ARBA" id="ARBA00004651"/>
    </source>
</evidence>
<evidence type="ECO:0000259" key="10">
    <source>
        <dbReference type="PROSITE" id="PS50928"/>
    </source>
</evidence>
<gene>
    <name evidence="11" type="ORF">DB31_4301</name>
</gene>
<dbReference type="GO" id="GO:0035435">
    <property type="term" value="P:phosphate ion transmembrane transport"/>
    <property type="evidence" value="ECO:0007669"/>
    <property type="project" value="InterPro"/>
</dbReference>
<organism evidence="11 12">
    <name type="scientific">Hyalangium minutum</name>
    <dbReference type="NCBI Taxonomy" id="394096"/>
    <lineage>
        <taxon>Bacteria</taxon>
        <taxon>Pseudomonadati</taxon>
        <taxon>Myxococcota</taxon>
        <taxon>Myxococcia</taxon>
        <taxon>Myxococcales</taxon>
        <taxon>Cystobacterineae</taxon>
        <taxon>Archangiaceae</taxon>
        <taxon>Hyalangium</taxon>
    </lineage>
</organism>
<keyword evidence="5 9" id="KW-1003">Cell membrane</keyword>
<feature type="transmembrane region" description="Helical" evidence="9">
    <location>
        <begin position="182"/>
        <end position="202"/>
    </location>
</feature>
<keyword evidence="12" id="KW-1185">Reference proteome</keyword>
<dbReference type="EMBL" id="JMCB01000023">
    <property type="protein sequence ID" value="KFE62195.1"/>
    <property type="molecule type" value="Genomic_DNA"/>
</dbReference>
<comment type="similarity">
    <text evidence="2 9">Belongs to the binding-protein-dependent transport system permease family. CysTW subfamily.</text>
</comment>
<dbReference type="Proteomes" id="UP000028725">
    <property type="component" value="Unassembled WGS sequence"/>
</dbReference>
<dbReference type="PROSITE" id="PS50928">
    <property type="entry name" value="ABC_TM1"/>
    <property type="match status" value="1"/>
</dbReference>
<comment type="subcellular location">
    <subcellularLocation>
        <location evidence="1 9">Cell membrane</location>
        <topology evidence="1 9">Multi-pass membrane protein</topology>
    </subcellularLocation>
</comment>
<dbReference type="NCBIfam" id="TIGR00974">
    <property type="entry name" value="3a0107s02c"/>
    <property type="match status" value="1"/>
</dbReference>
<keyword evidence="8 9" id="KW-0472">Membrane</keyword>
<protein>
    <recommendedName>
        <fullName evidence="3 9">Phosphate transport system permease protein PstA</fullName>
    </recommendedName>
</protein>
<evidence type="ECO:0000313" key="11">
    <source>
        <dbReference type="EMBL" id="KFE62195.1"/>
    </source>
</evidence>
<evidence type="ECO:0000256" key="8">
    <source>
        <dbReference type="ARBA" id="ARBA00023136"/>
    </source>
</evidence>
<accession>A0A085W3D2</accession>
<dbReference type="SUPFAM" id="SSF161098">
    <property type="entry name" value="MetI-like"/>
    <property type="match status" value="1"/>
</dbReference>
<proteinExistence type="inferred from homology"/>
<feature type="transmembrane region" description="Helical" evidence="9">
    <location>
        <begin position="110"/>
        <end position="127"/>
    </location>
</feature>
<comment type="caution">
    <text evidence="11">The sequence shown here is derived from an EMBL/GenBank/DDBJ whole genome shotgun (WGS) entry which is preliminary data.</text>
</comment>
<reference evidence="11 12" key="1">
    <citation type="submission" date="2014-04" db="EMBL/GenBank/DDBJ databases">
        <title>Genome assembly of Hyalangium minutum DSM 14724.</title>
        <authorList>
            <person name="Sharma G."/>
            <person name="Subramanian S."/>
        </authorList>
    </citation>
    <scope>NUCLEOTIDE SEQUENCE [LARGE SCALE GENOMIC DNA]</scope>
    <source>
        <strain evidence="11 12">DSM 14724</strain>
    </source>
</reference>
<keyword evidence="4" id="KW-0813">Transport</keyword>
<evidence type="ECO:0000256" key="7">
    <source>
        <dbReference type="ARBA" id="ARBA00022989"/>
    </source>
</evidence>
<evidence type="ECO:0000256" key="2">
    <source>
        <dbReference type="ARBA" id="ARBA00007069"/>
    </source>
</evidence>
<feature type="transmembrane region" description="Helical" evidence="9">
    <location>
        <begin position="133"/>
        <end position="152"/>
    </location>
</feature>
<evidence type="ECO:0000256" key="9">
    <source>
        <dbReference type="RuleBase" id="RU363043"/>
    </source>
</evidence>
<dbReference type="STRING" id="394096.DB31_4301"/>
<dbReference type="AlphaFoldDB" id="A0A085W3D2"/>
<dbReference type="PANTHER" id="PTHR43470:SF3">
    <property type="entry name" value="PHOSPHATE TRANSPORT SYSTEM PERMEASE PROTEIN PSTA-RELATED"/>
    <property type="match status" value="1"/>
</dbReference>
<dbReference type="GO" id="GO:0005315">
    <property type="term" value="F:phosphate transmembrane transporter activity"/>
    <property type="evidence" value="ECO:0007669"/>
    <property type="project" value="InterPro"/>
</dbReference>
<dbReference type="InterPro" id="IPR035906">
    <property type="entry name" value="MetI-like_sf"/>
</dbReference>
<evidence type="ECO:0000256" key="4">
    <source>
        <dbReference type="ARBA" id="ARBA00022448"/>
    </source>
</evidence>